<keyword evidence="2" id="KW-1003">Cell membrane</keyword>
<feature type="transmembrane region" description="Helical" evidence="6">
    <location>
        <begin position="467"/>
        <end position="485"/>
    </location>
</feature>
<evidence type="ECO:0000256" key="1">
    <source>
        <dbReference type="ARBA" id="ARBA00004651"/>
    </source>
</evidence>
<accession>A0ABY3PL27</accession>
<keyword evidence="5 6" id="KW-0472">Membrane</keyword>
<feature type="transmembrane region" description="Helical" evidence="6">
    <location>
        <begin position="130"/>
        <end position="149"/>
    </location>
</feature>
<feature type="transmembrane region" description="Helical" evidence="6">
    <location>
        <begin position="182"/>
        <end position="201"/>
    </location>
</feature>
<comment type="subcellular location">
    <subcellularLocation>
        <location evidence="1">Cell membrane</location>
        <topology evidence="1">Multi-pass membrane protein</topology>
    </subcellularLocation>
</comment>
<feature type="transmembrane region" description="Helical" evidence="6">
    <location>
        <begin position="398"/>
        <end position="418"/>
    </location>
</feature>
<dbReference type="InterPro" id="IPR050833">
    <property type="entry name" value="Poly_Biosynth_Transport"/>
</dbReference>
<keyword evidence="4 6" id="KW-1133">Transmembrane helix</keyword>
<evidence type="ECO:0000313" key="7">
    <source>
        <dbReference type="EMBL" id="UFP94360.1"/>
    </source>
</evidence>
<feature type="transmembrane region" description="Helical" evidence="6">
    <location>
        <begin position="156"/>
        <end position="176"/>
    </location>
</feature>
<organism evidence="7 8">
    <name type="scientific">Gloeobacter morelensis MG652769</name>
    <dbReference type="NCBI Taxonomy" id="2781736"/>
    <lineage>
        <taxon>Bacteria</taxon>
        <taxon>Bacillati</taxon>
        <taxon>Cyanobacteriota</taxon>
        <taxon>Cyanophyceae</taxon>
        <taxon>Gloeobacterales</taxon>
        <taxon>Gloeobacteraceae</taxon>
        <taxon>Gloeobacter</taxon>
        <taxon>Gloeobacter morelensis</taxon>
    </lineage>
</organism>
<name>A0ABY3PL27_9CYAN</name>
<reference evidence="7 8" key="1">
    <citation type="journal article" date="2021" name="Genome Biol. Evol.">
        <title>Complete Genome Sequencing of a Novel Gloeobacter Species from a Waterfall Cave in Mexico.</title>
        <authorList>
            <person name="Saw J.H."/>
            <person name="Cardona T."/>
            <person name="Montejano G."/>
        </authorList>
    </citation>
    <scope>NUCLEOTIDE SEQUENCE [LARGE SCALE GENOMIC DNA]</scope>
    <source>
        <strain evidence="7">MG652769</strain>
    </source>
</reference>
<evidence type="ECO:0000256" key="5">
    <source>
        <dbReference type="ARBA" id="ARBA00023136"/>
    </source>
</evidence>
<feature type="transmembrane region" description="Helical" evidence="6">
    <location>
        <begin position="270"/>
        <end position="288"/>
    </location>
</feature>
<sequence>MDRTRRVLLNAVATLGARLGALLIGLALAPYAIGILGSEAYGLWAVLSSAVAYIALLDLGLGTACIQAVATYTARGEPARVRQVITAGVLFFVLAGLVLSPLAVACAPVLMGWLKLSPALAIEGSRLFVLVYGCAFAASVASVLAALLAGLENMRIAALLQVASQVGGATSAALLLPRFGLWAMALGLCVYLALYLVGLYLSTRRLFGSVFTNPLRLEKAVLKTLLGFGGWMQVNNTAAIVNLEADRLLIAGFVNVASVTTYEVANKMALLARALPLTLLSALLPSAAAVAASDPDRLDQIYLRTSRFLALATFALGGFIAGAAAPLARLWIGRDFAWVPAMTALLVVSYAVNNLTGPGTTLLRALGRPRYESYYALTGAALNVGITLALAPRFGLAGILGGTALGSLMGSVFFLWLYHSDRQLGWWIALGSWLWRVVLPTGLAAATLAVVVTWLPGVWFAERLGGMAVLAALLAAYVGILLALLRSVRFFEPGDLDLVRGLVPVRWKGLCDWPPVMYLFGG</sequence>
<evidence type="ECO:0000256" key="4">
    <source>
        <dbReference type="ARBA" id="ARBA00022989"/>
    </source>
</evidence>
<proteinExistence type="predicted"/>
<keyword evidence="3 6" id="KW-0812">Transmembrane</keyword>
<evidence type="ECO:0000256" key="3">
    <source>
        <dbReference type="ARBA" id="ARBA00022692"/>
    </source>
</evidence>
<feature type="transmembrane region" description="Helical" evidence="6">
    <location>
        <begin position="84"/>
        <end position="110"/>
    </location>
</feature>
<dbReference type="PANTHER" id="PTHR30250:SF26">
    <property type="entry name" value="PSMA PROTEIN"/>
    <property type="match status" value="1"/>
</dbReference>
<feature type="transmembrane region" description="Helical" evidence="6">
    <location>
        <begin position="373"/>
        <end position="391"/>
    </location>
</feature>
<feature type="transmembrane region" description="Helical" evidence="6">
    <location>
        <begin position="41"/>
        <end position="72"/>
    </location>
</feature>
<evidence type="ECO:0000313" key="8">
    <source>
        <dbReference type="Proteomes" id="UP001054846"/>
    </source>
</evidence>
<protein>
    <submittedName>
        <fullName evidence="7">Oligosaccharide flippase family protein</fullName>
    </submittedName>
</protein>
<evidence type="ECO:0000256" key="2">
    <source>
        <dbReference type="ARBA" id="ARBA00022475"/>
    </source>
</evidence>
<feature type="transmembrane region" description="Helical" evidence="6">
    <location>
        <begin position="308"/>
        <end position="328"/>
    </location>
</feature>
<evidence type="ECO:0000256" key="6">
    <source>
        <dbReference type="SAM" id="Phobius"/>
    </source>
</evidence>
<feature type="transmembrane region" description="Helical" evidence="6">
    <location>
        <begin position="433"/>
        <end position="455"/>
    </location>
</feature>
<keyword evidence="8" id="KW-1185">Reference proteome</keyword>
<feature type="transmembrane region" description="Helical" evidence="6">
    <location>
        <begin position="7"/>
        <end position="29"/>
    </location>
</feature>
<gene>
    <name evidence="7" type="ORF">ISF26_21875</name>
</gene>
<dbReference type="Proteomes" id="UP001054846">
    <property type="component" value="Chromosome"/>
</dbReference>
<dbReference type="PANTHER" id="PTHR30250">
    <property type="entry name" value="PST FAMILY PREDICTED COLANIC ACID TRANSPORTER"/>
    <property type="match status" value="1"/>
</dbReference>
<feature type="transmembrane region" description="Helical" evidence="6">
    <location>
        <begin position="335"/>
        <end position="353"/>
    </location>
</feature>
<dbReference type="Pfam" id="PF13440">
    <property type="entry name" value="Polysacc_synt_3"/>
    <property type="match status" value="1"/>
</dbReference>
<dbReference type="RefSeq" id="WP_230841415.1">
    <property type="nucleotide sequence ID" value="NZ_CP063845.1"/>
</dbReference>
<dbReference type="EMBL" id="CP063845">
    <property type="protein sequence ID" value="UFP94360.1"/>
    <property type="molecule type" value="Genomic_DNA"/>
</dbReference>